<dbReference type="PANTHER" id="PTHR24416:SF617">
    <property type="entry name" value="RET ONCOGENE, ISOFORM A"/>
    <property type="match status" value="1"/>
</dbReference>
<protein>
    <submittedName>
        <fullName evidence="4">Oidioi.mRNA.OKI2018_I69.XSR.g15667.t1.cds</fullName>
    </submittedName>
</protein>
<evidence type="ECO:0000256" key="2">
    <source>
        <dbReference type="SAM" id="Phobius"/>
    </source>
</evidence>
<gene>
    <name evidence="4" type="ORF">OKIOD_LOCUS7225</name>
</gene>
<dbReference type="Gene3D" id="1.10.510.10">
    <property type="entry name" value="Transferase(Phosphotransferase) domain 1"/>
    <property type="match status" value="1"/>
</dbReference>
<dbReference type="SUPFAM" id="SSF56112">
    <property type="entry name" value="Protein kinase-like (PK-like)"/>
    <property type="match status" value="1"/>
</dbReference>
<evidence type="ECO:0000256" key="1">
    <source>
        <dbReference type="ARBA" id="ARBA00022840"/>
    </source>
</evidence>
<dbReference type="PROSITE" id="PS00109">
    <property type="entry name" value="PROTEIN_KINASE_TYR"/>
    <property type="match status" value="1"/>
</dbReference>
<dbReference type="PROSITE" id="PS50011">
    <property type="entry name" value="PROTEIN_KINASE_DOM"/>
    <property type="match status" value="1"/>
</dbReference>
<dbReference type="InterPro" id="IPR011009">
    <property type="entry name" value="Kinase-like_dom_sf"/>
</dbReference>
<reference evidence="4 5" key="1">
    <citation type="submission" date="2021-04" db="EMBL/GenBank/DDBJ databases">
        <authorList>
            <person name="Bliznina A."/>
        </authorList>
    </citation>
    <scope>NUCLEOTIDE SEQUENCE [LARGE SCALE GENOMIC DNA]</scope>
</reference>
<keyword evidence="1" id="KW-0547">Nucleotide-binding</keyword>
<keyword evidence="2" id="KW-1133">Transmembrane helix</keyword>
<keyword evidence="1" id="KW-0067">ATP-binding</keyword>
<feature type="transmembrane region" description="Helical" evidence="2">
    <location>
        <begin position="301"/>
        <end position="322"/>
    </location>
</feature>
<organism evidence="4 5">
    <name type="scientific">Oikopleura dioica</name>
    <name type="common">Tunicate</name>
    <dbReference type="NCBI Taxonomy" id="34765"/>
    <lineage>
        <taxon>Eukaryota</taxon>
        <taxon>Metazoa</taxon>
        <taxon>Chordata</taxon>
        <taxon>Tunicata</taxon>
        <taxon>Appendicularia</taxon>
        <taxon>Copelata</taxon>
        <taxon>Oikopleuridae</taxon>
        <taxon>Oikopleura</taxon>
    </lineage>
</organism>
<evidence type="ECO:0000259" key="3">
    <source>
        <dbReference type="PROSITE" id="PS50011"/>
    </source>
</evidence>
<dbReference type="InterPro" id="IPR050122">
    <property type="entry name" value="RTK"/>
</dbReference>
<proteinExistence type="predicted"/>
<dbReference type="Pfam" id="PF07714">
    <property type="entry name" value="PK_Tyr_Ser-Thr"/>
    <property type="match status" value="1"/>
</dbReference>
<dbReference type="CDD" id="cd00192">
    <property type="entry name" value="PTKc"/>
    <property type="match status" value="1"/>
</dbReference>
<sequence length="742" mass="84888">MFLAEVLEDSYKCDGHDNLPFTVTRNGGQLFQCQNAAHFLEDEGLEAYLQNYGEECRLQRHYQKVARPILSGMGRRNTRSIKFSIPVLDGSLGNAIQLIVRHSESSEYQCSKKWNVREVLFCNLKTGDSRKRHWAINATVFGESSFATIFELAADKENTPLEYTVDSFLVNWMKHMVITFVEADRNNACPTVKSRDEPTPLFLAGKGGRYFMPSDSTKVIKSKFAKSEMDPSSPEIHASFTKGKETLNFKDVFNCSSLCLTIHVGNTFRQLGNLGRSSSCEIGQIIPPETPIKDSAEASTWSTVLTFTFLAILSFILGLLVVRLRKKLRRERTTVTDKIAKLVERDKKSFEKRFEEIGLLEDSQKMWGMLIPIKLIKMSDKKLGDGFFGSVHLAELVHNQKTVCVKQLRLQDSMSDDVVAQLSNSIIEEILRMKNLEHENVIRLEGFTLKDEGKLKIPMMILPFMESGDLQKYLANENNTINFELVIRFALEAAQGMDYLSRNSIIHRDLAARNCLLDNCLKLKIADFGLSKHIDNAYENSESYVVTTQHHLPFRWMAPESLKTRTFNIKSDIWSYGILLWEITTRGRHPYGTIESSERLISYLENGNRLPKPVNCSPDLYVKVMECWDELPNDRPTFFSLSVYMRNYLTKIQQDSTMRELQLLLDDGFDENWLHCYAHLNTPQRDSPELNPKMTHNLNYDIDPGLTAMDLAKASQLDRSDEFLNESCGEVISTSAYINFEE</sequence>
<name>A0ABN7SHL1_OIKDI</name>
<keyword evidence="2" id="KW-0472">Membrane</keyword>
<accession>A0ABN7SHL1</accession>
<dbReference type="Proteomes" id="UP001158576">
    <property type="component" value="Chromosome XSR"/>
</dbReference>
<dbReference type="InterPro" id="IPR000719">
    <property type="entry name" value="Prot_kinase_dom"/>
</dbReference>
<dbReference type="InterPro" id="IPR008266">
    <property type="entry name" value="Tyr_kinase_AS"/>
</dbReference>
<dbReference type="EMBL" id="OU015569">
    <property type="protein sequence ID" value="CAG5098437.1"/>
    <property type="molecule type" value="Genomic_DNA"/>
</dbReference>
<keyword evidence="5" id="KW-1185">Reference proteome</keyword>
<dbReference type="InterPro" id="IPR001245">
    <property type="entry name" value="Ser-Thr/Tyr_kinase_cat_dom"/>
</dbReference>
<dbReference type="SMART" id="SM00219">
    <property type="entry name" value="TyrKc"/>
    <property type="match status" value="1"/>
</dbReference>
<dbReference type="InterPro" id="IPR020635">
    <property type="entry name" value="Tyr_kinase_cat_dom"/>
</dbReference>
<evidence type="ECO:0000313" key="4">
    <source>
        <dbReference type="EMBL" id="CAG5098437.1"/>
    </source>
</evidence>
<feature type="domain" description="Protein kinase" evidence="3">
    <location>
        <begin position="377"/>
        <end position="649"/>
    </location>
</feature>
<dbReference type="PRINTS" id="PR00109">
    <property type="entry name" value="TYRKINASE"/>
</dbReference>
<evidence type="ECO:0000313" key="5">
    <source>
        <dbReference type="Proteomes" id="UP001158576"/>
    </source>
</evidence>
<keyword evidence="2" id="KW-0812">Transmembrane</keyword>
<dbReference type="PANTHER" id="PTHR24416">
    <property type="entry name" value="TYROSINE-PROTEIN KINASE RECEPTOR"/>
    <property type="match status" value="1"/>
</dbReference>